<name>A0A136PM00_9ACTN</name>
<evidence type="ECO:0000313" key="2">
    <source>
        <dbReference type="Proteomes" id="UP000070620"/>
    </source>
</evidence>
<dbReference type="AlphaFoldDB" id="A0A136PM00"/>
<proteinExistence type="predicted"/>
<dbReference type="Proteomes" id="UP000070620">
    <property type="component" value="Unassembled WGS sequence"/>
</dbReference>
<dbReference type="RefSeq" id="WP_067370849.1">
    <property type="nucleotide sequence ID" value="NZ_JBIUBN010000005.1"/>
</dbReference>
<sequence>MSPGEAWRLYHGGGLVGEIEEVERDFPWIHGRLHARPGFEPLRPLFTAWRVALDAEDHPGMERAYQAIRAAVTMTYPDGRPVAEFMLGIEGDEASFRWHDEPFDEE</sequence>
<evidence type="ECO:0000313" key="1">
    <source>
        <dbReference type="EMBL" id="KXK59421.1"/>
    </source>
</evidence>
<gene>
    <name evidence="1" type="ORF">AWW66_24245</name>
</gene>
<comment type="caution">
    <text evidence="1">The sequence shown here is derived from an EMBL/GenBank/DDBJ whole genome shotgun (WGS) entry which is preliminary data.</text>
</comment>
<dbReference type="OrthoDB" id="3394546at2"/>
<keyword evidence="2" id="KW-1185">Reference proteome</keyword>
<reference evidence="1 2" key="1">
    <citation type="submission" date="2016-01" db="EMBL/GenBank/DDBJ databases">
        <title>Whole genome sequence and analysis of Micromonospora rosaria DSM 803, which can produce antibacterial substance rosamicin.</title>
        <authorList>
            <person name="Yang H."/>
            <person name="He X."/>
            <person name="Zhu D."/>
        </authorList>
    </citation>
    <scope>NUCLEOTIDE SEQUENCE [LARGE SCALE GENOMIC DNA]</scope>
    <source>
        <strain evidence="1 2">DSM 803</strain>
    </source>
</reference>
<organism evidence="1 2">
    <name type="scientific">Micromonospora rosaria</name>
    <dbReference type="NCBI Taxonomy" id="47874"/>
    <lineage>
        <taxon>Bacteria</taxon>
        <taxon>Bacillati</taxon>
        <taxon>Actinomycetota</taxon>
        <taxon>Actinomycetes</taxon>
        <taxon>Micromonosporales</taxon>
        <taxon>Micromonosporaceae</taxon>
        <taxon>Micromonospora</taxon>
    </lineage>
</organism>
<dbReference type="EMBL" id="LRQV01000114">
    <property type="protein sequence ID" value="KXK59421.1"/>
    <property type="molecule type" value="Genomic_DNA"/>
</dbReference>
<protein>
    <submittedName>
        <fullName evidence="1">Uncharacterized protein</fullName>
    </submittedName>
</protein>
<accession>A0A136PM00</accession>